<evidence type="ECO:0000259" key="8">
    <source>
        <dbReference type="PROSITE" id="PS50042"/>
    </source>
</evidence>
<dbReference type="Gene3D" id="1.20.1560.10">
    <property type="entry name" value="ABC transporter type 1, transmembrane domain"/>
    <property type="match status" value="1"/>
</dbReference>
<feature type="transmembrane region" description="Helical" evidence="7">
    <location>
        <begin position="21"/>
        <end position="42"/>
    </location>
</feature>
<evidence type="ECO:0000256" key="7">
    <source>
        <dbReference type="SAM" id="Phobius"/>
    </source>
</evidence>
<evidence type="ECO:0000256" key="2">
    <source>
        <dbReference type="ARBA" id="ARBA00022692"/>
    </source>
</evidence>
<dbReference type="Gene3D" id="3.40.50.300">
    <property type="entry name" value="P-loop containing nucleotide triphosphate hydrolases"/>
    <property type="match status" value="1"/>
</dbReference>
<evidence type="ECO:0000313" key="11">
    <source>
        <dbReference type="EMBL" id="MDC0717746.1"/>
    </source>
</evidence>
<feature type="domain" description="ABC transporter" evidence="9">
    <location>
        <begin position="336"/>
        <end position="570"/>
    </location>
</feature>
<dbReference type="Pfam" id="PF00664">
    <property type="entry name" value="ABC_membrane"/>
    <property type="match status" value="1"/>
</dbReference>
<dbReference type="PANTHER" id="PTHR43394">
    <property type="entry name" value="ATP-DEPENDENT PERMEASE MDL1, MITOCHONDRIAL"/>
    <property type="match status" value="1"/>
</dbReference>
<feature type="transmembrane region" description="Helical" evidence="7">
    <location>
        <begin position="273"/>
        <end position="292"/>
    </location>
</feature>
<keyword evidence="3" id="KW-0547">Nucleotide-binding</keyword>
<dbReference type="Pfam" id="PF00027">
    <property type="entry name" value="cNMP_binding"/>
    <property type="match status" value="1"/>
</dbReference>
<dbReference type="PANTHER" id="PTHR43394:SF1">
    <property type="entry name" value="ATP-BINDING CASSETTE SUB-FAMILY B MEMBER 10, MITOCHONDRIAL"/>
    <property type="match status" value="1"/>
</dbReference>
<dbReference type="PROSITE" id="PS50042">
    <property type="entry name" value="CNMP_BINDING_3"/>
    <property type="match status" value="1"/>
</dbReference>
<comment type="subcellular location">
    <subcellularLocation>
        <location evidence="1">Cell membrane</location>
        <topology evidence="1">Multi-pass membrane protein</topology>
    </subcellularLocation>
</comment>
<keyword evidence="6 7" id="KW-0472">Membrane</keyword>
<evidence type="ECO:0000256" key="1">
    <source>
        <dbReference type="ARBA" id="ARBA00004651"/>
    </source>
</evidence>
<keyword evidence="5 7" id="KW-1133">Transmembrane helix</keyword>
<feature type="domain" description="ABC transmembrane type-1" evidence="10">
    <location>
        <begin position="21"/>
        <end position="302"/>
    </location>
</feature>
<feature type="transmembrane region" description="Helical" evidence="7">
    <location>
        <begin position="54"/>
        <end position="75"/>
    </location>
</feature>
<dbReference type="InterPro" id="IPR017871">
    <property type="entry name" value="ABC_transporter-like_CS"/>
</dbReference>
<name>A0ABT5DVU5_9BACT</name>
<dbReference type="PROSITE" id="PS50893">
    <property type="entry name" value="ABC_TRANSPORTER_2"/>
    <property type="match status" value="1"/>
</dbReference>
<feature type="transmembrane region" description="Helical" evidence="7">
    <location>
        <begin position="130"/>
        <end position="153"/>
    </location>
</feature>
<dbReference type="Proteomes" id="UP001221686">
    <property type="component" value="Unassembled WGS sequence"/>
</dbReference>
<dbReference type="InterPro" id="IPR011527">
    <property type="entry name" value="ABC1_TM_dom"/>
</dbReference>
<organism evidence="11 12">
    <name type="scientific">Nannocystis bainbridge</name>
    <dbReference type="NCBI Taxonomy" id="2995303"/>
    <lineage>
        <taxon>Bacteria</taxon>
        <taxon>Pseudomonadati</taxon>
        <taxon>Myxococcota</taxon>
        <taxon>Polyangia</taxon>
        <taxon>Nannocystales</taxon>
        <taxon>Nannocystaceae</taxon>
        <taxon>Nannocystis</taxon>
    </lineage>
</organism>
<evidence type="ECO:0000259" key="10">
    <source>
        <dbReference type="PROSITE" id="PS50929"/>
    </source>
</evidence>
<dbReference type="SMART" id="SM00100">
    <property type="entry name" value="cNMP"/>
    <property type="match status" value="1"/>
</dbReference>
<gene>
    <name evidence="11" type="ORF">POL25_12640</name>
</gene>
<evidence type="ECO:0000256" key="3">
    <source>
        <dbReference type="ARBA" id="ARBA00022741"/>
    </source>
</evidence>
<dbReference type="InterPro" id="IPR000595">
    <property type="entry name" value="cNMP-bd_dom"/>
</dbReference>
<evidence type="ECO:0000256" key="6">
    <source>
        <dbReference type="ARBA" id="ARBA00023136"/>
    </source>
</evidence>
<dbReference type="InterPro" id="IPR036640">
    <property type="entry name" value="ABC1_TM_sf"/>
</dbReference>
<dbReference type="CDD" id="cd07346">
    <property type="entry name" value="ABC_6TM_exporters"/>
    <property type="match status" value="1"/>
</dbReference>
<dbReference type="PROSITE" id="PS50929">
    <property type="entry name" value="ABC_TM1F"/>
    <property type="match status" value="1"/>
</dbReference>
<sequence length="724" mass="80106">MFSALRHLLEYLRPYRFEVSLLLAGLLIDLAFNVLFSLSFQYVIDEAIAKHDEALLYAILVALLVAVVVAAGVAIMRDYLYARLGTAVMNDLRLRMFEHLQRLSHNFYTRMQVGDILARFSTDLAAVQNAVILAIPETILGILGVTTISILLFIFSWQLALLTLVGLPLATLGPHLLGPRAERDSYLVRHEEAQVASTVQENLGAHAVVRAFQLAPEQTARFRYKLRSLYRIGVRFNLSTYLVERTPNLTFLLLQIAVFGFGAVKTFHGELTLGSLVAFNILLGYLSTYVTALTRVMPPLLMAAGGIKRIQELLGARPQVQEKFSPNTLGPLREAITFQDVSFSYTGEHKNLDRVNLRISRGTTVAIVGASGSGKSTVLGLLARFYDPDDGTVAFDGADIRAASFDSLRGQLGIVFQDSFLFDTTVRENIRMGRLTATDDEVEKAARAAEIHDLVAGLPEGYNTVVGERGSRLSGGQRQRLAIARAILRDPQILLLDEATSALDPTTEAAINGTLERLGRDRTVIGVTHRLASTRLADLILVFDKGRLVEQGNQRELLAVDGLYRRLWNKQQGLVVSEDGTRAEVEPERLRAIPILSTLSDTMLAAVARTFLSERFSEGRPVILEGDTTVEKFYIVARGKVAVLKRQEDGSDKQIAALQEGDYFGEVALLRDAPRNATIRTLTPCILLTLQRRQFLELIQSDPRLSHEFDSVVRARVHPVTTTA</sequence>
<evidence type="ECO:0000256" key="4">
    <source>
        <dbReference type="ARBA" id="ARBA00022840"/>
    </source>
</evidence>
<keyword evidence="12" id="KW-1185">Reference proteome</keyword>
<feature type="domain" description="Cyclic nucleotide-binding" evidence="8">
    <location>
        <begin position="595"/>
        <end position="699"/>
    </location>
</feature>
<feature type="transmembrane region" description="Helical" evidence="7">
    <location>
        <begin position="249"/>
        <end position="267"/>
    </location>
</feature>
<evidence type="ECO:0000313" key="12">
    <source>
        <dbReference type="Proteomes" id="UP001221686"/>
    </source>
</evidence>
<dbReference type="SUPFAM" id="SSF52540">
    <property type="entry name" value="P-loop containing nucleoside triphosphate hydrolases"/>
    <property type="match status" value="1"/>
</dbReference>
<dbReference type="InterPro" id="IPR018490">
    <property type="entry name" value="cNMP-bd_dom_sf"/>
</dbReference>
<dbReference type="PROSITE" id="PS00211">
    <property type="entry name" value="ABC_TRANSPORTER_1"/>
    <property type="match status" value="1"/>
</dbReference>
<dbReference type="EMBL" id="JAQNDL010000001">
    <property type="protein sequence ID" value="MDC0717746.1"/>
    <property type="molecule type" value="Genomic_DNA"/>
</dbReference>
<dbReference type="InterPro" id="IPR027417">
    <property type="entry name" value="P-loop_NTPase"/>
</dbReference>
<dbReference type="InterPro" id="IPR039421">
    <property type="entry name" value="Type_1_exporter"/>
</dbReference>
<evidence type="ECO:0000256" key="5">
    <source>
        <dbReference type="ARBA" id="ARBA00022989"/>
    </source>
</evidence>
<dbReference type="RefSeq" id="WP_272086230.1">
    <property type="nucleotide sequence ID" value="NZ_JAQNDL010000001.1"/>
</dbReference>
<dbReference type="InterPro" id="IPR003439">
    <property type="entry name" value="ABC_transporter-like_ATP-bd"/>
</dbReference>
<dbReference type="InterPro" id="IPR003593">
    <property type="entry name" value="AAA+_ATPase"/>
</dbReference>
<dbReference type="InterPro" id="IPR014710">
    <property type="entry name" value="RmlC-like_jellyroll"/>
</dbReference>
<comment type="caution">
    <text evidence="11">The sequence shown here is derived from an EMBL/GenBank/DDBJ whole genome shotgun (WGS) entry which is preliminary data.</text>
</comment>
<dbReference type="SUPFAM" id="SSF51206">
    <property type="entry name" value="cAMP-binding domain-like"/>
    <property type="match status" value="1"/>
</dbReference>
<proteinExistence type="predicted"/>
<reference evidence="11 12" key="1">
    <citation type="submission" date="2022-11" db="EMBL/GenBank/DDBJ databases">
        <title>Minimal conservation of predation-associated metabolite biosynthetic gene clusters underscores biosynthetic potential of Myxococcota including descriptions for ten novel species: Archangium lansinium sp. nov., Myxococcus landrumus sp. nov., Nannocystis bai.</title>
        <authorList>
            <person name="Ahearne A."/>
            <person name="Stevens C."/>
            <person name="Dowd S."/>
        </authorList>
    </citation>
    <scope>NUCLEOTIDE SEQUENCE [LARGE SCALE GENOMIC DNA]</scope>
    <source>
        <strain evidence="11 12">BB15-2</strain>
    </source>
</reference>
<dbReference type="GO" id="GO:0005524">
    <property type="term" value="F:ATP binding"/>
    <property type="evidence" value="ECO:0007669"/>
    <property type="project" value="UniProtKB-KW"/>
</dbReference>
<evidence type="ECO:0000259" key="9">
    <source>
        <dbReference type="PROSITE" id="PS50893"/>
    </source>
</evidence>
<dbReference type="SUPFAM" id="SSF90123">
    <property type="entry name" value="ABC transporter transmembrane region"/>
    <property type="match status" value="1"/>
</dbReference>
<accession>A0ABT5DVU5</accession>
<dbReference type="Gene3D" id="2.60.120.10">
    <property type="entry name" value="Jelly Rolls"/>
    <property type="match status" value="1"/>
</dbReference>
<keyword evidence="2 7" id="KW-0812">Transmembrane</keyword>
<dbReference type="CDD" id="cd00038">
    <property type="entry name" value="CAP_ED"/>
    <property type="match status" value="1"/>
</dbReference>
<keyword evidence="4 11" id="KW-0067">ATP-binding</keyword>
<protein>
    <submittedName>
        <fullName evidence="11">ATP-binding cassette domain-containing protein</fullName>
    </submittedName>
</protein>
<dbReference type="SMART" id="SM00382">
    <property type="entry name" value="AAA"/>
    <property type="match status" value="1"/>
</dbReference>
<dbReference type="Pfam" id="PF00005">
    <property type="entry name" value="ABC_tran"/>
    <property type="match status" value="1"/>
</dbReference>